<organism evidence="2 3">
    <name type="scientific">Asparagus officinalis</name>
    <name type="common">Garden asparagus</name>
    <dbReference type="NCBI Taxonomy" id="4686"/>
    <lineage>
        <taxon>Eukaryota</taxon>
        <taxon>Viridiplantae</taxon>
        <taxon>Streptophyta</taxon>
        <taxon>Embryophyta</taxon>
        <taxon>Tracheophyta</taxon>
        <taxon>Spermatophyta</taxon>
        <taxon>Magnoliopsida</taxon>
        <taxon>Liliopsida</taxon>
        <taxon>Asparagales</taxon>
        <taxon>Asparagaceae</taxon>
        <taxon>Asparagoideae</taxon>
        <taxon>Asparagus</taxon>
    </lineage>
</organism>
<dbReference type="InterPro" id="IPR044202">
    <property type="entry name" value="LETM1/MDM38-like"/>
</dbReference>
<evidence type="ECO:0000256" key="1">
    <source>
        <dbReference type="SAM" id="Phobius"/>
    </source>
</evidence>
<gene>
    <name evidence="2" type="ORF">A4U43_C07F28050</name>
</gene>
<evidence type="ECO:0000313" key="2">
    <source>
        <dbReference type="EMBL" id="ONK64622.1"/>
    </source>
</evidence>
<accession>A0A5P1EFJ6</accession>
<sequence length="130" mass="14359">MALCLDLSFRALLGRNLEPSKHTIKDHNNVISKSIQKIKETSTDVWQGTQLLAIDVAAMAGLLKRALTGDELTEKEKKALRRTLTNMASVVPIGILMLLLVIVVGHAAMLAVIQRYIPSTYGPERLDLLR</sequence>
<keyword evidence="1" id="KW-0472">Membrane</keyword>
<reference evidence="3" key="1">
    <citation type="journal article" date="2017" name="Nat. Commun.">
        <title>The asparagus genome sheds light on the origin and evolution of a young Y chromosome.</title>
        <authorList>
            <person name="Harkess A."/>
            <person name="Zhou J."/>
            <person name="Xu C."/>
            <person name="Bowers J.E."/>
            <person name="Van der Hulst R."/>
            <person name="Ayyampalayam S."/>
            <person name="Mercati F."/>
            <person name="Riccardi P."/>
            <person name="McKain M.R."/>
            <person name="Kakrana A."/>
            <person name="Tang H."/>
            <person name="Ray J."/>
            <person name="Groenendijk J."/>
            <person name="Arikit S."/>
            <person name="Mathioni S.M."/>
            <person name="Nakano M."/>
            <person name="Shan H."/>
            <person name="Telgmann-Rauber A."/>
            <person name="Kanno A."/>
            <person name="Yue Z."/>
            <person name="Chen H."/>
            <person name="Li W."/>
            <person name="Chen Y."/>
            <person name="Xu X."/>
            <person name="Zhang Y."/>
            <person name="Luo S."/>
            <person name="Chen H."/>
            <person name="Gao J."/>
            <person name="Mao Z."/>
            <person name="Pires J.C."/>
            <person name="Luo M."/>
            <person name="Kudrna D."/>
            <person name="Wing R.A."/>
            <person name="Meyers B.C."/>
            <person name="Yi K."/>
            <person name="Kong H."/>
            <person name="Lavrijsen P."/>
            <person name="Sunseri F."/>
            <person name="Falavigna A."/>
            <person name="Ye Y."/>
            <person name="Leebens-Mack J.H."/>
            <person name="Chen G."/>
        </authorList>
    </citation>
    <scope>NUCLEOTIDE SEQUENCE [LARGE SCALE GENOMIC DNA]</scope>
    <source>
        <strain evidence="3">cv. DH0086</strain>
    </source>
</reference>
<dbReference type="PANTHER" id="PTHR14009">
    <property type="entry name" value="LEUCINE ZIPPER-EF-HAND CONTAINING TRANSMEMBRANE PROTEIN"/>
    <property type="match status" value="1"/>
</dbReference>
<feature type="transmembrane region" description="Helical" evidence="1">
    <location>
        <begin position="87"/>
        <end position="113"/>
    </location>
</feature>
<dbReference type="PANTHER" id="PTHR14009:SF9">
    <property type="entry name" value="LETM1-LIKE PROTEIN"/>
    <property type="match status" value="1"/>
</dbReference>
<dbReference type="GO" id="GO:0030003">
    <property type="term" value="P:intracellular monoatomic cation homeostasis"/>
    <property type="evidence" value="ECO:0007669"/>
    <property type="project" value="TreeGrafter"/>
</dbReference>
<dbReference type="Proteomes" id="UP000243459">
    <property type="component" value="Chromosome 7"/>
</dbReference>
<dbReference type="GO" id="GO:0005743">
    <property type="term" value="C:mitochondrial inner membrane"/>
    <property type="evidence" value="ECO:0007669"/>
    <property type="project" value="InterPro"/>
</dbReference>
<keyword evidence="3" id="KW-1185">Reference proteome</keyword>
<keyword evidence="1" id="KW-0812">Transmembrane</keyword>
<dbReference type="EMBL" id="CM007387">
    <property type="protein sequence ID" value="ONK64622.1"/>
    <property type="molecule type" value="Genomic_DNA"/>
</dbReference>
<evidence type="ECO:0000313" key="3">
    <source>
        <dbReference type="Proteomes" id="UP000243459"/>
    </source>
</evidence>
<protein>
    <submittedName>
        <fullName evidence="2">Uncharacterized protein</fullName>
    </submittedName>
</protein>
<dbReference type="Gramene" id="ONK64622">
    <property type="protein sequence ID" value="ONK64622"/>
    <property type="gene ID" value="A4U43_C07F28050"/>
</dbReference>
<dbReference type="AlphaFoldDB" id="A0A5P1EFJ6"/>
<proteinExistence type="predicted"/>
<dbReference type="OMA" id="MEVQTMS"/>
<keyword evidence="1" id="KW-1133">Transmembrane helix</keyword>
<name>A0A5P1EFJ6_ASPOF</name>